<dbReference type="InterPro" id="IPR001214">
    <property type="entry name" value="SET_dom"/>
</dbReference>
<evidence type="ECO:0000313" key="3">
    <source>
        <dbReference type="Proteomes" id="UP000504603"/>
    </source>
</evidence>
<comment type="subcellular location">
    <subcellularLocation>
        <location evidence="1">Nucleus</location>
    </subcellularLocation>
</comment>
<dbReference type="EC" id="2.1.1.-" evidence="1"/>
<accession>A0A6J1D7U3</accession>
<dbReference type="InterPro" id="IPR050600">
    <property type="entry name" value="SETD3_SETD6_MTase"/>
</dbReference>
<keyword evidence="1" id="KW-0949">S-adenosyl-L-methionine</keyword>
<dbReference type="Gene3D" id="3.90.1410.10">
    <property type="entry name" value="set domain protein methyltransferase, domain 1"/>
    <property type="match status" value="2"/>
</dbReference>
<dbReference type="InterPro" id="IPR046341">
    <property type="entry name" value="SET_dom_sf"/>
</dbReference>
<protein>
    <recommendedName>
        <fullName evidence="1">N-lysine methyltransferase</fullName>
        <ecNumber evidence="1">2.1.1.-</ecNumber>
    </recommendedName>
</protein>
<dbReference type="KEGG" id="mcha:111017820"/>
<gene>
    <name evidence="4" type="primary">LOC111017820</name>
</gene>
<dbReference type="AlphaFoldDB" id="A0A6J1D7U3"/>
<keyword evidence="3" id="KW-1185">Reference proteome</keyword>
<keyword evidence="1" id="KW-0539">Nucleus</keyword>
<dbReference type="SUPFAM" id="SSF82199">
    <property type="entry name" value="SET domain"/>
    <property type="match status" value="2"/>
</dbReference>
<comment type="function">
    <text evidence="1">Protein-lysine N-methyltransferase.</text>
</comment>
<name>A0A6J1D7U3_MOMCH</name>
<dbReference type="PROSITE" id="PS50280">
    <property type="entry name" value="SET"/>
    <property type="match status" value="1"/>
</dbReference>
<sequence>MTSRRLRAFKRWMTSNGIQYSDALQFTDSRDEGIAVRALCDLREGDVVANIPKLACLTVKTSAACSIIEEAALGGYLGLSVAVMYEKSLGEGSKWAGYLQLLPDRECLPLLWSLEDVDQLLCGTELHKTVKEDKTLMFEDWKENIVPLMVSAPSMFSLEFFGVEKYFCARSLISSRSFEIDDFHGFGMVPLADLFNHKTNAEDVHFTLVSSDIESDNSSVHLNDVHPYDESKSWNSPLDEAGSDSVLTEANSAYDINSDSSSLGGDPTTLEMIMVKNVKAGDEVFNTYGSLGNAALLHRYGFTEADNLYDIVNIDLELVTDWCSSLFSRRHSRARVSLWRKLEYCGCGNDNTEYFEISYDGEPQTELLILLYIMLLPEDAFNYFALTTSVSGNFCGVMLCEKGKSTWIEDSEISRDVLLTKDVRKALVSLADMRESLYGSSCFGKDLGTVCCVQDRKLYHSLMLCESERMILKKLRTYAAVGSQLSSTERRSSLRKEAHMNK</sequence>
<keyword evidence="1" id="KW-0808">Transferase</keyword>
<dbReference type="OrthoDB" id="441812at2759"/>
<dbReference type="GeneID" id="111017820"/>
<dbReference type="PIRSF" id="PIRSF011771">
    <property type="entry name" value="RMS1_SET"/>
    <property type="match status" value="1"/>
</dbReference>
<organism evidence="3 4">
    <name type="scientific">Momordica charantia</name>
    <name type="common">Bitter gourd</name>
    <name type="synonym">Balsam pear</name>
    <dbReference type="NCBI Taxonomy" id="3673"/>
    <lineage>
        <taxon>Eukaryota</taxon>
        <taxon>Viridiplantae</taxon>
        <taxon>Streptophyta</taxon>
        <taxon>Embryophyta</taxon>
        <taxon>Tracheophyta</taxon>
        <taxon>Spermatophyta</taxon>
        <taxon>Magnoliopsida</taxon>
        <taxon>eudicotyledons</taxon>
        <taxon>Gunneridae</taxon>
        <taxon>Pentapetalae</taxon>
        <taxon>rosids</taxon>
        <taxon>fabids</taxon>
        <taxon>Cucurbitales</taxon>
        <taxon>Cucurbitaceae</taxon>
        <taxon>Momordiceae</taxon>
        <taxon>Momordica</taxon>
    </lineage>
</organism>
<dbReference type="InterPro" id="IPR011383">
    <property type="entry name" value="N-lys_methylase_SETD6"/>
</dbReference>
<dbReference type="GO" id="GO:0005634">
    <property type="term" value="C:nucleus"/>
    <property type="evidence" value="ECO:0007669"/>
    <property type="project" value="UniProtKB-SubCell"/>
</dbReference>
<dbReference type="RefSeq" id="XP_022149392.1">
    <property type="nucleotide sequence ID" value="XM_022293700.1"/>
</dbReference>
<evidence type="ECO:0000259" key="2">
    <source>
        <dbReference type="PROSITE" id="PS50280"/>
    </source>
</evidence>
<comment type="similarity">
    <text evidence="1">Belongs to the class V-like SAM-binding methyltransferase superfamily. Histone-lysine methyltransferase family. SETD6 subfamily.</text>
</comment>
<dbReference type="GO" id="GO:0032259">
    <property type="term" value="P:methylation"/>
    <property type="evidence" value="ECO:0007669"/>
    <property type="project" value="UniProtKB-KW"/>
</dbReference>
<dbReference type="PANTHER" id="PTHR13271">
    <property type="entry name" value="UNCHARACTERIZED PUTATIVE METHYLTRANSFERASE"/>
    <property type="match status" value="1"/>
</dbReference>
<keyword evidence="1 4" id="KW-0489">Methyltransferase</keyword>
<evidence type="ECO:0000313" key="4">
    <source>
        <dbReference type="RefSeq" id="XP_022149392.1"/>
    </source>
</evidence>
<evidence type="ECO:0000256" key="1">
    <source>
        <dbReference type="PIRNR" id="PIRNR011771"/>
    </source>
</evidence>
<feature type="domain" description="SET" evidence="2">
    <location>
        <begin position="22"/>
        <end position="289"/>
    </location>
</feature>
<dbReference type="Proteomes" id="UP000504603">
    <property type="component" value="Unplaced"/>
</dbReference>
<reference evidence="4" key="1">
    <citation type="submission" date="2025-08" db="UniProtKB">
        <authorList>
            <consortium name="RefSeq"/>
        </authorList>
    </citation>
    <scope>IDENTIFICATION</scope>
    <source>
        <strain evidence="4">OHB3-1</strain>
    </source>
</reference>
<dbReference type="PANTHER" id="PTHR13271:SF34">
    <property type="entry name" value="N-LYSINE METHYLTRANSFERASE SETD6"/>
    <property type="match status" value="1"/>
</dbReference>
<proteinExistence type="inferred from homology"/>
<dbReference type="GO" id="GO:0016279">
    <property type="term" value="F:protein-lysine N-methyltransferase activity"/>
    <property type="evidence" value="ECO:0007669"/>
    <property type="project" value="UniProtKB-UniRule"/>
</dbReference>